<gene>
    <name evidence="2" type="ORF">L596_010173</name>
</gene>
<feature type="region of interest" description="Disordered" evidence="1">
    <location>
        <begin position="1"/>
        <end position="27"/>
    </location>
</feature>
<reference evidence="2 3" key="1">
    <citation type="journal article" date="2015" name="Genome Biol.">
        <title>Comparative genomics of Steinernema reveals deeply conserved gene regulatory networks.</title>
        <authorList>
            <person name="Dillman A.R."/>
            <person name="Macchietto M."/>
            <person name="Porter C.F."/>
            <person name="Rogers A."/>
            <person name="Williams B."/>
            <person name="Antoshechkin I."/>
            <person name="Lee M.M."/>
            <person name="Goodwin Z."/>
            <person name="Lu X."/>
            <person name="Lewis E.E."/>
            <person name="Goodrich-Blair H."/>
            <person name="Stock S.P."/>
            <person name="Adams B.J."/>
            <person name="Sternberg P.W."/>
            <person name="Mortazavi A."/>
        </authorList>
    </citation>
    <scope>NUCLEOTIDE SEQUENCE [LARGE SCALE GENOMIC DNA]</scope>
    <source>
        <strain evidence="2 3">ALL</strain>
    </source>
</reference>
<proteinExistence type="predicted"/>
<organism evidence="2 3">
    <name type="scientific">Steinernema carpocapsae</name>
    <name type="common">Entomopathogenic nematode</name>
    <dbReference type="NCBI Taxonomy" id="34508"/>
    <lineage>
        <taxon>Eukaryota</taxon>
        <taxon>Metazoa</taxon>
        <taxon>Ecdysozoa</taxon>
        <taxon>Nematoda</taxon>
        <taxon>Chromadorea</taxon>
        <taxon>Rhabditida</taxon>
        <taxon>Tylenchina</taxon>
        <taxon>Panagrolaimomorpha</taxon>
        <taxon>Strongyloidoidea</taxon>
        <taxon>Steinernematidae</taxon>
        <taxon>Steinernema</taxon>
    </lineage>
</organism>
<reference evidence="2 3" key="2">
    <citation type="journal article" date="2019" name="G3 (Bethesda)">
        <title>Hybrid Assembly of the Genome of the Entomopathogenic Nematode Steinernema carpocapsae Identifies the X-Chromosome.</title>
        <authorList>
            <person name="Serra L."/>
            <person name="Macchietto M."/>
            <person name="Macias-Munoz A."/>
            <person name="McGill C.J."/>
            <person name="Rodriguez I.M."/>
            <person name="Rodriguez B."/>
            <person name="Murad R."/>
            <person name="Mortazavi A."/>
        </authorList>
    </citation>
    <scope>NUCLEOTIDE SEQUENCE [LARGE SCALE GENOMIC DNA]</scope>
    <source>
        <strain evidence="2 3">ALL</strain>
    </source>
</reference>
<dbReference type="AlphaFoldDB" id="A0A4U5PHJ8"/>
<keyword evidence="3" id="KW-1185">Reference proteome</keyword>
<dbReference type="Proteomes" id="UP000298663">
    <property type="component" value="Unassembled WGS sequence"/>
</dbReference>
<dbReference type="EMBL" id="AZBU02000002">
    <property type="protein sequence ID" value="TKR96109.1"/>
    <property type="molecule type" value="Genomic_DNA"/>
</dbReference>
<evidence type="ECO:0000256" key="1">
    <source>
        <dbReference type="SAM" id="MobiDB-lite"/>
    </source>
</evidence>
<protein>
    <submittedName>
        <fullName evidence="2">Uncharacterized protein</fullName>
    </submittedName>
</protein>
<evidence type="ECO:0000313" key="3">
    <source>
        <dbReference type="Proteomes" id="UP000298663"/>
    </source>
</evidence>
<accession>A0A4U5PHJ8</accession>
<name>A0A4U5PHJ8_STECR</name>
<sequence>MESRNNFVEKGRRTRRDHFYPKRASDRRRPLPRRLWVTEGRSRKVVDTRLKAKLVETVEVARNGQNGFS</sequence>
<evidence type="ECO:0000313" key="2">
    <source>
        <dbReference type="EMBL" id="TKR96109.1"/>
    </source>
</evidence>
<dbReference type="OrthoDB" id="10254527at2759"/>
<comment type="caution">
    <text evidence="2">The sequence shown here is derived from an EMBL/GenBank/DDBJ whole genome shotgun (WGS) entry which is preliminary data.</text>
</comment>